<dbReference type="InterPro" id="IPR002125">
    <property type="entry name" value="CMP_dCMP_dom"/>
</dbReference>
<dbReference type="PANTHER" id="PTHR11079:SF179">
    <property type="entry name" value="TRNA(ADENINE(34)) DEAMINASE, CHLOROPLASTIC"/>
    <property type="match status" value="1"/>
</dbReference>
<proteinExistence type="predicted"/>
<evidence type="ECO:0000313" key="3">
    <source>
        <dbReference type="Proteomes" id="UP001156691"/>
    </source>
</evidence>
<sequence>MIHGHTHYMSLALEQARLGLERGELPIGAVVVNDGIVIAGGYTKEVAERRRLVHAELLALEEADRLQPFPGRRGTTVLYTTLEPCMMCLGAGISFGLGAIHFALEAPSDGAVARGLAAAPDANFFPAPDVSSGLLREESRALFRLYCEDQPAGPDAGMGGNAG</sequence>
<evidence type="ECO:0000313" key="2">
    <source>
        <dbReference type="EMBL" id="GLQ54716.1"/>
    </source>
</evidence>
<reference evidence="3" key="1">
    <citation type="journal article" date="2019" name="Int. J. Syst. Evol. Microbiol.">
        <title>The Global Catalogue of Microorganisms (GCM) 10K type strain sequencing project: providing services to taxonomists for standard genome sequencing and annotation.</title>
        <authorList>
            <consortium name="The Broad Institute Genomics Platform"/>
            <consortium name="The Broad Institute Genome Sequencing Center for Infectious Disease"/>
            <person name="Wu L."/>
            <person name="Ma J."/>
        </authorList>
    </citation>
    <scope>NUCLEOTIDE SEQUENCE [LARGE SCALE GENOMIC DNA]</scope>
    <source>
        <strain evidence="3">NBRC 112416</strain>
    </source>
</reference>
<dbReference type="CDD" id="cd01285">
    <property type="entry name" value="nucleoside_deaminase"/>
    <property type="match status" value="1"/>
</dbReference>
<feature type="domain" description="CMP/dCMP-type deaminase" evidence="1">
    <location>
        <begin position="3"/>
        <end position="129"/>
    </location>
</feature>
<accession>A0ABQ5W4I0</accession>
<dbReference type="Gene3D" id="3.40.140.10">
    <property type="entry name" value="Cytidine Deaminase, domain 2"/>
    <property type="match status" value="1"/>
</dbReference>
<dbReference type="Proteomes" id="UP001156691">
    <property type="component" value="Unassembled WGS sequence"/>
</dbReference>
<keyword evidence="3" id="KW-1185">Reference proteome</keyword>
<dbReference type="RefSeq" id="WP_284340167.1">
    <property type="nucleotide sequence ID" value="NZ_BSNS01000009.1"/>
</dbReference>
<evidence type="ECO:0000259" key="1">
    <source>
        <dbReference type="PROSITE" id="PS51747"/>
    </source>
</evidence>
<name>A0ABQ5W4I0_9HYPH</name>
<dbReference type="EMBL" id="BSNS01000009">
    <property type="protein sequence ID" value="GLQ54716.1"/>
    <property type="molecule type" value="Genomic_DNA"/>
</dbReference>
<dbReference type="Pfam" id="PF00383">
    <property type="entry name" value="dCMP_cyt_deam_1"/>
    <property type="match status" value="1"/>
</dbReference>
<dbReference type="InterPro" id="IPR016193">
    <property type="entry name" value="Cytidine_deaminase-like"/>
</dbReference>
<protein>
    <submittedName>
        <fullName evidence="2">tRNA-specific adenosine deaminase</fullName>
    </submittedName>
</protein>
<organism evidence="2 3">
    <name type="scientific">Devosia nitrariae</name>
    <dbReference type="NCBI Taxonomy" id="2071872"/>
    <lineage>
        <taxon>Bacteria</taxon>
        <taxon>Pseudomonadati</taxon>
        <taxon>Pseudomonadota</taxon>
        <taxon>Alphaproteobacteria</taxon>
        <taxon>Hyphomicrobiales</taxon>
        <taxon>Devosiaceae</taxon>
        <taxon>Devosia</taxon>
    </lineage>
</organism>
<comment type="caution">
    <text evidence="2">The sequence shown here is derived from an EMBL/GenBank/DDBJ whole genome shotgun (WGS) entry which is preliminary data.</text>
</comment>
<dbReference type="PROSITE" id="PS51747">
    <property type="entry name" value="CYT_DCMP_DEAMINASES_2"/>
    <property type="match status" value="1"/>
</dbReference>
<dbReference type="SUPFAM" id="SSF53927">
    <property type="entry name" value="Cytidine deaminase-like"/>
    <property type="match status" value="1"/>
</dbReference>
<gene>
    <name evidence="2" type="primary">tadA_2</name>
    <name evidence="2" type="ORF">GCM10010862_19750</name>
</gene>
<dbReference type="PANTHER" id="PTHR11079">
    <property type="entry name" value="CYTOSINE DEAMINASE FAMILY MEMBER"/>
    <property type="match status" value="1"/>
</dbReference>